<keyword evidence="4" id="KW-0862">Zinc</keyword>
<dbReference type="GO" id="GO:0030897">
    <property type="term" value="C:HOPS complex"/>
    <property type="evidence" value="ECO:0007669"/>
    <property type="project" value="TreeGrafter"/>
</dbReference>
<evidence type="ECO:0000256" key="4">
    <source>
        <dbReference type="ARBA" id="ARBA00022833"/>
    </source>
</evidence>
<organism evidence="6">
    <name type="scientific">Schistosoma curassoni</name>
    <dbReference type="NCBI Taxonomy" id="6186"/>
    <lineage>
        <taxon>Eukaryota</taxon>
        <taxon>Metazoa</taxon>
        <taxon>Spiralia</taxon>
        <taxon>Lophotrochozoa</taxon>
        <taxon>Platyhelminthes</taxon>
        <taxon>Trematoda</taxon>
        <taxon>Digenea</taxon>
        <taxon>Strigeidida</taxon>
        <taxon>Schistosomatoidea</taxon>
        <taxon>Schistosomatidae</taxon>
        <taxon>Schistosoma</taxon>
    </lineage>
</organism>
<sequence>LFTSLSLCFRIYRYEIIENDSRCTHCNHLLTLRAFYVFPCGHNFHISCLTELVKPYLSAEEKSQLSKVIESQNLGNNPSVTNVEDLFDEIIANDCALCGHIAIENLSKLYYENQVNYDNELSIWQ</sequence>
<dbReference type="STRING" id="6186.A0A183JCM4"/>
<dbReference type="WBParaSite" id="SCUD_0000043101-mRNA-1">
    <property type="protein sequence ID" value="SCUD_0000043101-mRNA-1"/>
    <property type="gene ID" value="SCUD_0000043101"/>
</dbReference>
<dbReference type="Pfam" id="PF26148">
    <property type="entry name" value="VPS18_RING_C"/>
    <property type="match status" value="1"/>
</dbReference>
<comment type="subcellular location">
    <subcellularLocation>
        <location evidence="1">Late endosome membrane</location>
        <topology evidence="1">Peripheral membrane protein</topology>
        <orientation evidence="1">Cytoplasmic side</orientation>
    </subcellularLocation>
</comment>
<dbReference type="GO" id="GO:0008333">
    <property type="term" value="P:endosome to lysosome transport"/>
    <property type="evidence" value="ECO:0007669"/>
    <property type="project" value="TreeGrafter"/>
</dbReference>
<evidence type="ECO:0000256" key="2">
    <source>
        <dbReference type="ARBA" id="ARBA00022723"/>
    </source>
</evidence>
<dbReference type="GO" id="GO:0030674">
    <property type="term" value="F:protein-macromolecule adaptor activity"/>
    <property type="evidence" value="ECO:0007669"/>
    <property type="project" value="TreeGrafter"/>
</dbReference>
<protein>
    <submittedName>
        <fullName evidence="6">RING-type domain-containing protein</fullName>
    </submittedName>
</protein>
<dbReference type="SUPFAM" id="SSF57850">
    <property type="entry name" value="RING/U-box"/>
    <property type="match status" value="1"/>
</dbReference>
<reference evidence="6" key="1">
    <citation type="submission" date="2016-06" db="UniProtKB">
        <authorList>
            <consortium name="WormBaseParasite"/>
        </authorList>
    </citation>
    <scope>IDENTIFICATION</scope>
</reference>
<dbReference type="PANTHER" id="PTHR23323">
    <property type="entry name" value="VACUOLAR PROTEIN SORTING-ASSOCIATED PROTEIN"/>
    <property type="match status" value="1"/>
</dbReference>
<evidence type="ECO:0000313" key="6">
    <source>
        <dbReference type="WBParaSite" id="SCUD_0000043101-mRNA-1"/>
    </source>
</evidence>
<dbReference type="InterPro" id="IPR013083">
    <property type="entry name" value="Znf_RING/FYVE/PHD"/>
</dbReference>
<proteinExistence type="predicted"/>
<dbReference type="GO" id="GO:0031902">
    <property type="term" value="C:late endosome membrane"/>
    <property type="evidence" value="ECO:0007669"/>
    <property type="project" value="UniProtKB-SubCell"/>
</dbReference>
<evidence type="ECO:0000256" key="1">
    <source>
        <dbReference type="ARBA" id="ARBA00004492"/>
    </source>
</evidence>
<dbReference type="GO" id="GO:0007032">
    <property type="term" value="P:endosome organization"/>
    <property type="evidence" value="ECO:0007669"/>
    <property type="project" value="TreeGrafter"/>
</dbReference>
<dbReference type="GO" id="GO:0048284">
    <property type="term" value="P:organelle fusion"/>
    <property type="evidence" value="ECO:0007669"/>
    <property type="project" value="TreeGrafter"/>
</dbReference>
<accession>A0A183JCM4</accession>
<dbReference type="PANTHER" id="PTHR23323:SF26">
    <property type="entry name" value="VACUOLAR PROTEIN SORTING-ASSOCIATED PROTEIN 18 HOMOLOG"/>
    <property type="match status" value="1"/>
</dbReference>
<evidence type="ECO:0000259" key="5">
    <source>
        <dbReference type="Pfam" id="PF26148"/>
    </source>
</evidence>
<dbReference type="GO" id="GO:0006904">
    <property type="term" value="P:vesicle docking involved in exocytosis"/>
    <property type="evidence" value="ECO:0007669"/>
    <property type="project" value="TreeGrafter"/>
</dbReference>
<dbReference type="InterPro" id="IPR058919">
    <property type="entry name" value="Pep3/Vps18_RING_C"/>
</dbReference>
<keyword evidence="3" id="KW-0863">Zinc-finger</keyword>
<keyword evidence="2" id="KW-0479">Metal-binding</keyword>
<dbReference type="GO" id="GO:0008270">
    <property type="term" value="F:zinc ion binding"/>
    <property type="evidence" value="ECO:0007669"/>
    <property type="project" value="UniProtKB-KW"/>
</dbReference>
<dbReference type="AlphaFoldDB" id="A0A183JCM4"/>
<dbReference type="Gene3D" id="3.30.40.10">
    <property type="entry name" value="Zinc/RING finger domain, C3HC4 (zinc finger)"/>
    <property type="match status" value="1"/>
</dbReference>
<feature type="domain" description="Pep3/Vps18 RING C-terminal" evidence="5">
    <location>
        <begin position="18"/>
        <end position="104"/>
    </location>
</feature>
<dbReference type="GO" id="GO:0007040">
    <property type="term" value="P:lysosome organization"/>
    <property type="evidence" value="ECO:0007669"/>
    <property type="project" value="TreeGrafter"/>
</dbReference>
<name>A0A183JCM4_9TREM</name>
<evidence type="ECO:0000256" key="3">
    <source>
        <dbReference type="ARBA" id="ARBA00022771"/>
    </source>
</evidence>